<feature type="chain" id="PRO_5037898138" evidence="2">
    <location>
        <begin position="23"/>
        <end position="559"/>
    </location>
</feature>
<sequence length="559" mass="59487">MRTSRTIAAIAATILAAGTLSACGGSSGSSTGGGSSSSSGVLDIGMPNGPQSDNNNPFLSSSAANSLGYKNVIYEPLVMTNVVEPSQAGEAWLATAWKWSNNYEQLVLTIRNGVTWSDGQPLTAADVAYTFNLIKNNVALNSFAIHFGTISSSGNTVTLTFPTSQYVYQTHILNQFIVPEHIWSKIANPATDPDTNPVGSGPYTLSHFSSQTVTLARRASYWQALPAVKTLNYTSYSSNTTQETAMTDGESDWTFEFIPNPSVTYTAKDPKHLQLWFPAVLGIHGLWINTTVKPFDNANLRKAINDVINRATIVQTGEDGYFYPTVTSNTGIPTPAGTSFIQGAYTSDNATVDVSAAKALITGTAGFSYSGSTLMYGGKAVTLNLSDPAGWSDYDTDLTLIQNDLAQIGIKATVSQPNANTWTTDVANGDFQAVLHWTNSGSTPYDIYESILDGAQYEPIGKTANENFERYNNPAATAALDAYANAATDDARNTALSTLEGIMVNDMPIIPIMAANGGGEFSTKDWTGWPSANNPYAPAQPTLINSLDIILHLQPASGS</sequence>
<dbReference type="PANTHER" id="PTHR30290:SF82">
    <property type="entry name" value="ABC-TYPE DIPEPTIDE_OLIGOPEPTIDE TRANSPORT SYSTEM, PERIPLASMIC COMPONENT"/>
    <property type="match status" value="1"/>
</dbReference>
<protein>
    <submittedName>
        <fullName evidence="4">ABC transporter substrate-binding protein</fullName>
    </submittedName>
</protein>
<dbReference type="CDD" id="cd08509">
    <property type="entry name" value="PBP2_TmCBP_oligosaccharides_like"/>
    <property type="match status" value="1"/>
</dbReference>
<evidence type="ECO:0000259" key="3">
    <source>
        <dbReference type="Pfam" id="PF00496"/>
    </source>
</evidence>
<dbReference type="Gene3D" id="3.10.105.10">
    <property type="entry name" value="Dipeptide-binding Protein, Domain 3"/>
    <property type="match status" value="1"/>
</dbReference>
<keyword evidence="5" id="KW-1185">Reference proteome</keyword>
<dbReference type="GO" id="GO:1904680">
    <property type="term" value="F:peptide transmembrane transporter activity"/>
    <property type="evidence" value="ECO:0007669"/>
    <property type="project" value="TreeGrafter"/>
</dbReference>
<dbReference type="PIRSF" id="PIRSF002741">
    <property type="entry name" value="MppA"/>
    <property type="match status" value="1"/>
</dbReference>
<evidence type="ECO:0000256" key="1">
    <source>
        <dbReference type="SAM" id="MobiDB-lite"/>
    </source>
</evidence>
<keyword evidence="2" id="KW-0732">Signal</keyword>
<dbReference type="GO" id="GO:0042597">
    <property type="term" value="C:periplasmic space"/>
    <property type="evidence" value="ECO:0007669"/>
    <property type="project" value="UniProtKB-ARBA"/>
</dbReference>
<comment type="caution">
    <text evidence="4">The sequence shown here is derived from an EMBL/GenBank/DDBJ whole genome shotgun (WGS) entry which is preliminary data.</text>
</comment>
<accession>A0A941IKV0</accession>
<organism evidence="4 5">
    <name type="scientific">Actinospica durhamensis</name>
    <dbReference type="NCBI Taxonomy" id="1508375"/>
    <lineage>
        <taxon>Bacteria</taxon>
        <taxon>Bacillati</taxon>
        <taxon>Actinomycetota</taxon>
        <taxon>Actinomycetes</taxon>
        <taxon>Catenulisporales</taxon>
        <taxon>Actinospicaceae</taxon>
        <taxon>Actinospica</taxon>
    </lineage>
</organism>
<evidence type="ECO:0000313" key="4">
    <source>
        <dbReference type="EMBL" id="MBR7832260.1"/>
    </source>
</evidence>
<feature type="region of interest" description="Disordered" evidence="1">
    <location>
        <begin position="26"/>
        <end position="47"/>
    </location>
</feature>
<feature type="domain" description="Solute-binding protein family 5" evidence="3">
    <location>
        <begin position="91"/>
        <end position="454"/>
    </location>
</feature>
<evidence type="ECO:0000313" key="5">
    <source>
        <dbReference type="Proteomes" id="UP000675781"/>
    </source>
</evidence>
<dbReference type="EMBL" id="JAGSOG010000008">
    <property type="protein sequence ID" value="MBR7832260.1"/>
    <property type="molecule type" value="Genomic_DNA"/>
</dbReference>
<dbReference type="PANTHER" id="PTHR30290">
    <property type="entry name" value="PERIPLASMIC BINDING COMPONENT OF ABC TRANSPORTER"/>
    <property type="match status" value="1"/>
</dbReference>
<dbReference type="InterPro" id="IPR030678">
    <property type="entry name" value="Peptide/Ni-bd"/>
</dbReference>
<dbReference type="GO" id="GO:0015833">
    <property type="term" value="P:peptide transport"/>
    <property type="evidence" value="ECO:0007669"/>
    <property type="project" value="TreeGrafter"/>
</dbReference>
<dbReference type="Proteomes" id="UP000675781">
    <property type="component" value="Unassembled WGS sequence"/>
</dbReference>
<dbReference type="Gene3D" id="3.40.190.10">
    <property type="entry name" value="Periplasmic binding protein-like II"/>
    <property type="match status" value="1"/>
</dbReference>
<gene>
    <name evidence="4" type="ORF">KDL01_03260</name>
</gene>
<evidence type="ECO:0000256" key="2">
    <source>
        <dbReference type="SAM" id="SignalP"/>
    </source>
</evidence>
<dbReference type="GO" id="GO:0043190">
    <property type="term" value="C:ATP-binding cassette (ABC) transporter complex"/>
    <property type="evidence" value="ECO:0007669"/>
    <property type="project" value="InterPro"/>
</dbReference>
<dbReference type="RefSeq" id="WP_212526794.1">
    <property type="nucleotide sequence ID" value="NZ_JAGSOG010000008.1"/>
</dbReference>
<name>A0A941IKV0_9ACTN</name>
<feature type="compositionally biased region" description="Gly residues" evidence="1">
    <location>
        <begin position="26"/>
        <end position="35"/>
    </location>
</feature>
<reference evidence="4" key="1">
    <citation type="submission" date="2021-04" db="EMBL/GenBank/DDBJ databases">
        <title>Genome based classification of Actinospica acidithermotolerans sp. nov., an actinobacterium isolated from an Indonesian hot spring.</title>
        <authorList>
            <person name="Kusuma A.B."/>
            <person name="Putra K.E."/>
            <person name="Nafisah S."/>
            <person name="Loh J."/>
            <person name="Nouioui I."/>
            <person name="Goodfellow M."/>
        </authorList>
    </citation>
    <scope>NUCLEOTIDE SEQUENCE</scope>
    <source>
        <strain evidence="4">CSCA 57</strain>
    </source>
</reference>
<feature type="signal peptide" evidence="2">
    <location>
        <begin position="1"/>
        <end position="22"/>
    </location>
</feature>
<dbReference type="PROSITE" id="PS51257">
    <property type="entry name" value="PROKAR_LIPOPROTEIN"/>
    <property type="match status" value="1"/>
</dbReference>
<dbReference type="Gene3D" id="3.90.76.10">
    <property type="entry name" value="Dipeptide-binding Protein, Domain 1"/>
    <property type="match status" value="1"/>
</dbReference>
<dbReference type="InterPro" id="IPR039424">
    <property type="entry name" value="SBP_5"/>
</dbReference>
<dbReference type="AlphaFoldDB" id="A0A941IKV0"/>
<dbReference type="Pfam" id="PF00496">
    <property type="entry name" value="SBP_bac_5"/>
    <property type="match status" value="1"/>
</dbReference>
<dbReference type="SUPFAM" id="SSF53850">
    <property type="entry name" value="Periplasmic binding protein-like II"/>
    <property type="match status" value="1"/>
</dbReference>
<dbReference type="InterPro" id="IPR000914">
    <property type="entry name" value="SBP_5_dom"/>
</dbReference>
<proteinExistence type="predicted"/>